<proteinExistence type="predicted"/>
<accession>A0ABS6ZGN4</accession>
<reference evidence="3 4" key="1">
    <citation type="submission" date="2019-12" db="EMBL/GenBank/DDBJ databases">
        <title>Genome sequence of Streptomyces bambusae.</title>
        <authorList>
            <person name="Bansal K."/>
            <person name="Choksket S."/>
            <person name="Korpole S."/>
            <person name="Patil P.B."/>
        </authorList>
    </citation>
    <scope>NUCLEOTIDE SEQUENCE [LARGE SCALE GENOMIC DNA]</scope>
    <source>
        <strain evidence="3 4">SK60</strain>
    </source>
</reference>
<dbReference type="PANTHER" id="PTHR43845:SF1">
    <property type="entry name" value="BLR5969 PROTEIN"/>
    <property type="match status" value="1"/>
</dbReference>
<name>A0ABS6ZGN4_9ACTN</name>
<feature type="region of interest" description="Disordered" evidence="1">
    <location>
        <begin position="352"/>
        <end position="387"/>
    </location>
</feature>
<dbReference type="Proteomes" id="UP000812013">
    <property type="component" value="Unassembled WGS sequence"/>
</dbReference>
<dbReference type="InterPro" id="IPR020845">
    <property type="entry name" value="AMP-binding_CS"/>
</dbReference>
<sequence>MSAHRLSDLIRFARHNSPFYRDLYTSLPPGAERLTDLPVVDQQEFWAANTLQDNRVLTGPLSEATVFKTGGTTGSPKFSVYTRDEWRTFVTAFGQGLVDTGLRPGHRVADLFYAGELYASFLFVLDSLAHAPVDNVRLPVGGAAPAESILPTLRDLAAQVVAGTPTTLCRLAEEVVAAGERLESVELLLFGGEALFADQRRLLAAAFPRAEARSIGYASVDAGLLGRPVPGSDARVHRAFTPYSVVEILDDTTGEPVTEPGRPGRVVVTSLFRRLMPVIRYPAGDRAEWTGTGPGHFRILGRAEEGVRVGPVSLYTQDAQAAVAAADTAGRVVGMQLVVRRWEGRDGLVLRLATAPGDGGPEGAGGPSAGSASTGGPSAGAATGAGAPTGAAPGLAELARAVVTELENVRPLYPDSVRAGFVHPLSVEWARHRDLAVNPRSGKLVRVLDERPTA</sequence>
<evidence type="ECO:0000313" key="4">
    <source>
        <dbReference type="Proteomes" id="UP000812013"/>
    </source>
</evidence>
<dbReference type="InterPro" id="IPR000873">
    <property type="entry name" value="AMP-dep_synth/lig_dom"/>
</dbReference>
<evidence type="ECO:0000313" key="3">
    <source>
        <dbReference type="EMBL" id="MBW5486908.1"/>
    </source>
</evidence>
<dbReference type="Pfam" id="PF00501">
    <property type="entry name" value="AMP-binding"/>
    <property type="match status" value="1"/>
</dbReference>
<dbReference type="SUPFAM" id="SSF56801">
    <property type="entry name" value="Acetyl-CoA synthetase-like"/>
    <property type="match status" value="1"/>
</dbReference>
<dbReference type="PROSITE" id="PS00455">
    <property type="entry name" value="AMP_BINDING"/>
    <property type="match status" value="1"/>
</dbReference>
<gene>
    <name evidence="3" type="ORF">GPJ59_35030</name>
</gene>
<evidence type="ECO:0000259" key="2">
    <source>
        <dbReference type="Pfam" id="PF00501"/>
    </source>
</evidence>
<feature type="compositionally biased region" description="Gly residues" evidence="1">
    <location>
        <begin position="357"/>
        <end position="368"/>
    </location>
</feature>
<dbReference type="RefSeq" id="WP_219672114.1">
    <property type="nucleotide sequence ID" value="NZ_WTFF01000526.1"/>
</dbReference>
<dbReference type="InterPro" id="IPR042099">
    <property type="entry name" value="ANL_N_sf"/>
</dbReference>
<organism evidence="3 4">
    <name type="scientific">Streptomyces bambusae</name>
    <dbReference type="NCBI Taxonomy" id="1550616"/>
    <lineage>
        <taxon>Bacteria</taxon>
        <taxon>Bacillati</taxon>
        <taxon>Actinomycetota</taxon>
        <taxon>Actinomycetes</taxon>
        <taxon>Kitasatosporales</taxon>
        <taxon>Streptomycetaceae</taxon>
        <taxon>Streptomyces</taxon>
    </lineage>
</organism>
<comment type="caution">
    <text evidence="3">The sequence shown here is derived from an EMBL/GenBank/DDBJ whole genome shotgun (WGS) entry which is preliminary data.</text>
</comment>
<keyword evidence="4" id="KW-1185">Reference proteome</keyword>
<feature type="domain" description="AMP-dependent synthetase/ligase" evidence="2">
    <location>
        <begin position="58"/>
        <end position="269"/>
    </location>
</feature>
<protein>
    <submittedName>
        <fullName evidence="3">AMP-binding protein</fullName>
    </submittedName>
</protein>
<dbReference type="Gene3D" id="3.40.50.12780">
    <property type="entry name" value="N-terminal domain of ligase-like"/>
    <property type="match status" value="1"/>
</dbReference>
<evidence type="ECO:0000256" key="1">
    <source>
        <dbReference type="SAM" id="MobiDB-lite"/>
    </source>
</evidence>
<dbReference type="EMBL" id="WTFF01000526">
    <property type="protein sequence ID" value="MBW5486908.1"/>
    <property type="molecule type" value="Genomic_DNA"/>
</dbReference>
<feature type="compositionally biased region" description="Low complexity" evidence="1">
    <location>
        <begin position="369"/>
        <end position="387"/>
    </location>
</feature>
<dbReference type="PANTHER" id="PTHR43845">
    <property type="entry name" value="BLR5969 PROTEIN"/>
    <property type="match status" value="1"/>
</dbReference>